<feature type="domain" description="Serine/threonine-protein kinase haspin C-terminal" evidence="10">
    <location>
        <begin position="1141"/>
        <end position="1233"/>
    </location>
</feature>
<reference evidence="11 12" key="1">
    <citation type="journal article" date="2018" name="MBio">
        <title>Comparative Genomics Reveals the Core Gene Toolbox for the Fungus-Insect Symbiosis.</title>
        <authorList>
            <person name="Wang Y."/>
            <person name="Stata M."/>
            <person name="Wang W."/>
            <person name="Stajich J.E."/>
            <person name="White M.M."/>
            <person name="Moncalvo J.M."/>
        </authorList>
    </citation>
    <scope>NUCLEOTIDE SEQUENCE [LARGE SCALE GENOMIC DNA]</scope>
    <source>
        <strain evidence="11 12">AUS-77-4</strain>
    </source>
</reference>
<evidence type="ECO:0000313" key="12">
    <source>
        <dbReference type="Proteomes" id="UP000245699"/>
    </source>
</evidence>
<comment type="catalytic activity">
    <reaction evidence="7">
        <text>L-threonyl-[protein] + ATP = O-phospho-L-threonyl-[protein] + ADP + H(+)</text>
        <dbReference type="Rhea" id="RHEA:46608"/>
        <dbReference type="Rhea" id="RHEA-COMP:11060"/>
        <dbReference type="Rhea" id="RHEA-COMP:11605"/>
        <dbReference type="ChEBI" id="CHEBI:15378"/>
        <dbReference type="ChEBI" id="CHEBI:30013"/>
        <dbReference type="ChEBI" id="CHEBI:30616"/>
        <dbReference type="ChEBI" id="CHEBI:61977"/>
        <dbReference type="ChEBI" id="CHEBI:456216"/>
        <dbReference type="EC" id="2.7.11.1"/>
    </reaction>
</comment>
<dbReference type="OrthoDB" id="5327538at2759"/>
<gene>
    <name evidence="11" type="ORF">BB559_003418</name>
</gene>
<name>A0A2T9YLE5_9FUNG</name>
<comment type="caution">
    <text evidence="11">The sequence shown here is derived from an EMBL/GenBank/DDBJ whole genome shotgun (WGS) entry which is preliminary data.</text>
</comment>
<keyword evidence="5" id="KW-0418">Kinase</keyword>
<evidence type="ECO:0000259" key="10">
    <source>
        <dbReference type="SMART" id="SM01331"/>
    </source>
</evidence>
<dbReference type="GO" id="GO:0005524">
    <property type="term" value="F:ATP binding"/>
    <property type="evidence" value="ECO:0007669"/>
    <property type="project" value="UniProtKB-KW"/>
</dbReference>
<dbReference type="Proteomes" id="UP000245699">
    <property type="component" value="Unassembled WGS sequence"/>
</dbReference>
<dbReference type="Gene3D" id="1.10.510.10">
    <property type="entry name" value="Transferase(Phosphotransferase) domain 1"/>
    <property type="match status" value="1"/>
</dbReference>
<evidence type="ECO:0000256" key="1">
    <source>
        <dbReference type="ARBA" id="ARBA00012513"/>
    </source>
</evidence>
<evidence type="ECO:0000256" key="7">
    <source>
        <dbReference type="ARBA" id="ARBA00047899"/>
    </source>
</evidence>
<organism evidence="11 12">
    <name type="scientific">Furculomyces boomerangus</name>
    <dbReference type="NCBI Taxonomy" id="61424"/>
    <lineage>
        <taxon>Eukaryota</taxon>
        <taxon>Fungi</taxon>
        <taxon>Fungi incertae sedis</taxon>
        <taxon>Zoopagomycota</taxon>
        <taxon>Kickxellomycotina</taxon>
        <taxon>Harpellomycetes</taxon>
        <taxon>Harpellales</taxon>
        <taxon>Harpellaceae</taxon>
        <taxon>Furculomyces</taxon>
    </lineage>
</organism>
<evidence type="ECO:0000256" key="8">
    <source>
        <dbReference type="ARBA" id="ARBA00048679"/>
    </source>
</evidence>
<evidence type="ECO:0000256" key="3">
    <source>
        <dbReference type="ARBA" id="ARBA00022679"/>
    </source>
</evidence>
<dbReference type="PANTHER" id="PTHR24419:SF18">
    <property type="entry name" value="SERINE_THREONINE-PROTEIN KINASE HASPIN"/>
    <property type="match status" value="1"/>
</dbReference>
<evidence type="ECO:0000256" key="4">
    <source>
        <dbReference type="ARBA" id="ARBA00022741"/>
    </source>
</evidence>
<dbReference type="GO" id="GO:0035556">
    <property type="term" value="P:intracellular signal transduction"/>
    <property type="evidence" value="ECO:0007669"/>
    <property type="project" value="TreeGrafter"/>
</dbReference>
<protein>
    <recommendedName>
        <fullName evidence="1">non-specific serine/threonine protein kinase</fullName>
        <ecNumber evidence="1">2.7.11.1</ecNumber>
    </recommendedName>
</protein>
<keyword evidence="12" id="KW-1185">Reference proteome</keyword>
<dbReference type="GO" id="GO:0072354">
    <property type="term" value="F:histone H3T3 kinase activity"/>
    <property type="evidence" value="ECO:0007669"/>
    <property type="project" value="TreeGrafter"/>
</dbReference>
<keyword evidence="4" id="KW-0547">Nucleotide-binding</keyword>
<feature type="compositionally biased region" description="Polar residues" evidence="9">
    <location>
        <begin position="242"/>
        <end position="253"/>
    </location>
</feature>
<keyword evidence="3" id="KW-0808">Transferase</keyword>
<evidence type="ECO:0000256" key="9">
    <source>
        <dbReference type="SAM" id="MobiDB-lite"/>
    </source>
</evidence>
<accession>A0A2T9YLE5</accession>
<comment type="catalytic activity">
    <reaction evidence="8">
        <text>L-seryl-[protein] + ATP = O-phospho-L-seryl-[protein] + ADP + H(+)</text>
        <dbReference type="Rhea" id="RHEA:17989"/>
        <dbReference type="Rhea" id="RHEA-COMP:9863"/>
        <dbReference type="Rhea" id="RHEA-COMP:11604"/>
        <dbReference type="ChEBI" id="CHEBI:15378"/>
        <dbReference type="ChEBI" id="CHEBI:29999"/>
        <dbReference type="ChEBI" id="CHEBI:30616"/>
        <dbReference type="ChEBI" id="CHEBI:83421"/>
        <dbReference type="ChEBI" id="CHEBI:456216"/>
        <dbReference type="EC" id="2.7.11.1"/>
    </reaction>
</comment>
<feature type="region of interest" description="Disordered" evidence="9">
    <location>
        <begin position="338"/>
        <end position="370"/>
    </location>
</feature>
<dbReference type="SMART" id="SM01331">
    <property type="entry name" value="DUF3635"/>
    <property type="match status" value="1"/>
</dbReference>
<proteinExistence type="predicted"/>
<dbReference type="InterPro" id="IPR024604">
    <property type="entry name" value="GSG2_C"/>
</dbReference>
<evidence type="ECO:0000256" key="6">
    <source>
        <dbReference type="ARBA" id="ARBA00022840"/>
    </source>
</evidence>
<evidence type="ECO:0000313" key="11">
    <source>
        <dbReference type="EMBL" id="PVU93148.1"/>
    </source>
</evidence>
<keyword evidence="6" id="KW-0067">ATP-binding</keyword>
<dbReference type="EMBL" id="MBFT01000332">
    <property type="protein sequence ID" value="PVU93148.1"/>
    <property type="molecule type" value="Genomic_DNA"/>
</dbReference>
<evidence type="ECO:0000256" key="5">
    <source>
        <dbReference type="ARBA" id="ARBA00022777"/>
    </source>
</evidence>
<feature type="region of interest" description="Disordered" evidence="9">
    <location>
        <begin position="242"/>
        <end position="263"/>
    </location>
</feature>
<feature type="region of interest" description="Disordered" evidence="9">
    <location>
        <begin position="749"/>
        <end position="794"/>
    </location>
</feature>
<dbReference type="PANTHER" id="PTHR24419">
    <property type="entry name" value="INTERLEUKIN-1 RECEPTOR-ASSOCIATED KINASE"/>
    <property type="match status" value="1"/>
</dbReference>
<dbReference type="STRING" id="61424.A0A2T9YLE5"/>
<sequence length="1357" mass="154047">MAMRLVKTYGKKGRSRLIAKPLENQDFQNLEILISSNSETEDAEEYLGTKEKPEIFAIEKDKTLVGGKKKPVSKANKVNLLDLSSLEIDNTDRSNNKTTELEKVLTETQETQRKVRNKLKSTKKDNFQENNDMSNKLKVTKPTRKKVSKSKNTTELNKPSVHTKIIASEILSTDYEQEQEKIIPKIPPKHSHNIDKATPDIKSNFESKTDYIELISVDDNDFLTKQHINIIEDSLELSASAQNNTKLTKPSKSTNHKKQSRATKANAIYGGNSAFEKNDFSPLCNTNNQNNLTGNTLYTTIDIISKSALNQEETVEFKPELKTKLKQSKALNIDSDSDFVPEKSIHPKKKGISTKSKVTTRRKPKKESKQDIDTFTNALQDLPNNTNQLLITENQKSGVDVENLVDLLGNNNIKSEIDDFLLEKPHPSVQFNKQKYGISTRKEQIQSYNQTNLNNKSKELVHPNYIESTNLNQNFFNSTILETPIDKISIRTPDSESFESKLHFLLKTEIPESVIKTKNGNVSFVPNLKEIESTPLSLPSKTSTHLTPENKLAFDLKKIKDYKSSKGINSKTFQNPKATFTEPQNFSDIEITKNEFKRMSISNTTIRNEKQSNKDFETKRDISQPITITKDYKENNSSSSLIKNSVPQECLKDIQPDGKASQIKYNMEMNKYDTAKSSYQSTNIYTLKKNPVRRLRLPQLIAQENESSYLELINNRKNFTEDDKQTFSENKERIRTETITDTTHIHYLKPQTSGENISSVESGDSGNSGNSSNYIKSSNDELGSIYDPGANSPLSTEIKTIQKTEIPTKSKTFIDTNIPKPEEVNNLKYKKTYQEDELKDDQQNENSAVESLIPKSLSTLKSRKRVLLKNLLDICEQVEPIKWNIVGLSGCGLYEPNISENSENSKDSDSNGEASYSEVFSTLFDTETCSGNFTNMGANKDMNNTEEKATNAYPTSGPVNVAVKIIPFGSRGVSSPGGDNQPSMRDLYQEIVSGYGLSWLADYERMCLLRSRNNSNVKMGINEKSLGSNFVKVYKKVIKTSDNNSKTSKKDGKTKFSLVRIPSYGIQITIIDYTLSRLDLGILNRMGDEQKFMKDKSKHRLSRLINFVPNSLDYFGSSEHASESESGGSNDSVFYVDLKDPVLFKGVGDIQYDIYREMQMLTGGNWHDFYPKSNSIWITYILEKLLYCKYKKVSKKSVGIVGNEQNSDGSGVDQTFRKTLNVGKYGDEEKLLFGYMRFVKSQIKKDYGILRDLEAKLGELSIKTNEDFESQSLDSKKIYYDELAQELDFVKNKQFFENSRSNYEQSERKVIKEILDKHVFDKEFSLSKVLALEWVVEFSKSTSCIDLLNTPLLMLPK</sequence>
<feature type="compositionally biased region" description="Low complexity" evidence="9">
    <location>
        <begin position="758"/>
        <end position="777"/>
    </location>
</feature>
<dbReference type="GO" id="GO:0005737">
    <property type="term" value="C:cytoplasm"/>
    <property type="evidence" value="ECO:0007669"/>
    <property type="project" value="TreeGrafter"/>
</dbReference>
<dbReference type="Pfam" id="PF12330">
    <property type="entry name" value="Haspin_kinase"/>
    <property type="match status" value="1"/>
</dbReference>
<evidence type="ECO:0000256" key="2">
    <source>
        <dbReference type="ARBA" id="ARBA00022527"/>
    </source>
</evidence>
<keyword evidence="2" id="KW-0723">Serine/threonine-protein kinase</keyword>
<feature type="compositionally biased region" description="Basic residues" evidence="9">
    <location>
        <begin position="346"/>
        <end position="366"/>
    </location>
</feature>
<dbReference type="GO" id="GO:0000278">
    <property type="term" value="P:mitotic cell cycle"/>
    <property type="evidence" value="ECO:0007669"/>
    <property type="project" value="TreeGrafter"/>
</dbReference>
<dbReference type="GO" id="GO:0005634">
    <property type="term" value="C:nucleus"/>
    <property type="evidence" value="ECO:0007669"/>
    <property type="project" value="TreeGrafter"/>
</dbReference>
<dbReference type="EC" id="2.7.11.1" evidence="1"/>